<keyword evidence="4" id="KW-0670">Pyruvate</keyword>
<keyword evidence="3" id="KW-0456">Lyase</keyword>
<dbReference type="EMBL" id="JAVIKH010000011">
    <property type="protein sequence ID" value="MDX8336596.1"/>
    <property type="molecule type" value="Genomic_DNA"/>
</dbReference>
<accession>A0ABU4WAN4</accession>
<keyword evidence="7" id="KW-1185">Reference proteome</keyword>
<keyword evidence="1" id="KW-0210">Decarboxylase</keyword>
<dbReference type="InterPro" id="IPR022237">
    <property type="entry name" value="PsiD-like"/>
</dbReference>
<evidence type="ECO:0000256" key="2">
    <source>
        <dbReference type="ARBA" id="ARBA00023145"/>
    </source>
</evidence>
<keyword evidence="2" id="KW-0865">Zymogen</keyword>
<name>A0ABU4WAN4_9FUSO</name>
<dbReference type="Proteomes" id="UP001279681">
    <property type="component" value="Unassembled WGS sequence"/>
</dbReference>
<evidence type="ECO:0000313" key="7">
    <source>
        <dbReference type="Proteomes" id="UP001279681"/>
    </source>
</evidence>
<dbReference type="InterPro" id="IPR003817">
    <property type="entry name" value="PS_Dcarbxylase"/>
</dbReference>
<dbReference type="Pfam" id="PF02666">
    <property type="entry name" value="PS_Dcarbxylase"/>
    <property type="match status" value="1"/>
</dbReference>
<organism evidence="6 7">
    <name type="scientific">Candidatus Cetobacterium colombiensis</name>
    <dbReference type="NCBI Taxonomy" id="3073100"/>
    <lineage>
        <taxon>Bacteria</taxon>
        <taxon>Fusobacteriati</taxon>
        <taxon>Fusobacteriota</taxon>
        <taxon>Fusobacteriia</taxon>
        <taxon>Fusobacteriales</taxon>
        <taxon>Fusobacteriaceae</taxon>
        <taxon>Cetobacterium</taxon>
    </lineage>
</organism>
<evidence type="ECO:0000256" key="1">
    <source>
        <dbReference type="ARBA" id="ARBA00022793"/>
    </source>
</evidence>
<evidence type="ECO:0000256" key="3">
    <source>
        <dbReference type="ARBA" id="ARBA00023239"/>
    </source>
</evidence>
<feature type="domain" description="L-tryptophan decarboxylase PsiD-like" evidence="5">
    <location>
        <begin position="45"/>
        <end position="178"/>
    </location>
</feature>
<evidence type="ECO:0000259" key="5">
    <source>
        <dbReference type="Pfam" id="PF12588"/>
    </source>
</evidence>
<reference evidence="7" key="1">
    <citation type="submission" date="2023-07" db="EMBL/GenBank/DDBJ databases">
        <authorList>
            <person name="Colorado M.A."/>
            <person name="Villamil L.M."/>
            <person name="Melo J.F."/>
            <person name="Rodriguez J.A."/>
            <person name="Ruiz R.Y."/>
        </authorList>
    </citation>
    <scope>NUCLEOTIDE SEQUENCE [LARGE SCALE GENOMIC DNA]</scope>
    <source>
        <strain evidence="7">C33</strain>
    </source>
</reference>
<dbReference type="PANTHER" id="PTHR10067">
    <property type="entry name" value="PHOSPHATIDYLSERINE DECARBOXYLASE"/>
    <property type="match status" value="1"/>
</dbReference>
<evidence type="ECO:0000256" key="4">
    <source>
        <dbReference type="ARBA" id="ARBA00023317"/>
    </source>
</evidence>
<dbReference type="Pfam" id="PF12588">
    <property type="entry name" value="PSDC"/>
    <property type="match status" value="1"/>
</dbReference>
<protein>
    <submittedName>
        <fullName evidence="6">Phosphatidylserine decarboxylase family protein</fullName>
    </submittedName>
</protein>
<gene>
    <name evidence="6" type="ORF">RFV38_08815</name>
</gene>
<dbReference type="PANTHER" id="PTHR10067:SF9">
    <property type="entry name" value="PHOSPHATIDYLSERINE DECARBOXYLASE FAMILY PROTEIN (AFU_ORTHOLOGUE AFUA_7G01730)"/>
    <property type="match status" value="1"/>
</dbReference>
<evidence type="ECO:0000313" key="6">
    <source>
        <dbReference type="EMBL" id="MDX8336596.1"/>
    </source>
</evidence>
<proteinExistence type="predicted"/>
<sequence>MEKNIKPIDKTFMAGKWMPSDQETLVAWMKKIMSKADKQTGPLLPAVENLKNFIETDPKAYMFFTQMFDEVAKNKTKSPSNLPQVRDYQHMLSLFNVIMTHSPDFDETGLVGFPFNAILDWSMATTGGWAGFLDEKINSHLKIILDKWAVYLSSPESAYVLNDDPKTGWFGEDAKKAMPTFVDDFICDPNLPHHGFTSWDDFFTRRFREGVRPIAMPENDAIVINACESAPYRLVHNVQPYDKFWIKAQPYALQFMLDNDPLTENFVGGTVYQAFLSALSYHRWHAPISGKIVKTKIINGTYYSQALSVGLDPAGPNESQGYICEVATRALIFIEADNPDIGLFCFMAVGMAEVSTCDVRVFEGQHVKKGDELGMFHFGGSTHCLFFGPQVELEFNLHNQTPGLDSSNIPVNAHLATVKTKK</sequence>
<dbReference type="RefSeq" id="WP_320313981.1">
    <property type="nucleotide sequence ID" value="NZ_JAVIKH010000011.1"/>
</dbReference>
<comment type="caution">
    <text evidence="6">The sequence shown here is derived from an EMBL/GenBank/DDBJ whole genome shotgun (WGS) entry which is preliminary data.</text>
</comment>